<keyword evidence="2" id="KW-1133">Transmembrane helix</keyword>
<dbReference type="InterPro" id="IPR029044">
    <property type="entry name" value="Nucleotide-diphossugar_trans"/>
</dbReference>
<feature type="transmembrane region" description="Helical" evidence="2">
    <location>
        <begin position="1037"/>
        <end position="1055"/>
    </location>
</feature>
<name>A0A6J7AK83_9ZZZZ</name>
<dbReference type="Gene3D" id="3.90.550.10">
    <property type="entry name" value="Spore Coat Polysaccharide Biosynthesis Protein SpsA, Chain A"/>
    <property type="match status" value="1"/>
</dbReference>
<accession>A0A6J7AK83</accession>
<feature type="transmembrane region" description="Helical" evidence="2">
    <location>
        <begin position="750"/>
        <end position="771"/>
    </location>
</feature>
<dbReference type="AlphaFoldDB" id="A0A6J7AK83"/>
<proteinExistence type="predicted"/>
<keyword evidence="2" id="KW-0472">Membrane</keyword>
<feature type="transmembrane region" description="Helical" evidence="2">
    <location>
        <begin position="598"/>
        <end position="619"/>
    </location>
</feature>
<keyword evidence="2" id="KW-0812">Transmembrane</keyword>
<feature type="transmembrane region" description="Helical" evidence="2">
    <location>
        <begin position="684"/>
        <end position="703"/>
    </location>
</feature>
<feature type="transmembrane region" description="Helical" evidence="2">
    <location>
        <begin position="715"/>
        <end position="738"/>
    </location>
</feature>
<sequence>MEDVDQARADDARVAPVEESAPADTSSTAAGPPVLAVVVAHDPGDWFDDVLAALAAQDYQRLQMLVINTTSIDVAARVHAVLPGATVLPPGPEDAGYGAAANRVLTEGPRAPLLLLCHDDVALAPEAVTHLVDEVVRSNAGVVAPKLLMWDDPTRLQHVGLSVDKFGMSAPLADEGEIDQGQRDAVTDVFAVPGACILVRSDLFHTVGGFDPEMRFRGDDVDLCWRAQLAGARVMVVPLAVARHREMLADRSVIDDTHRLQLRHATRSMLSCWGLARLARILPQAILLTIVEIIFAIVHGRFRHARELMDAWTWNLRRLPGIHRRRKAIAVYRQTSDADVHRLQVRGSARLRMYFRGQLGRDDERMASLTSASREIASSLRTATTRLTVVGLGLVLLVLLVGSRHYFTSAIPAVGELQPLQGGGRDLFEQWWRGWHPRALGSDAASPTAYGMLALASVPLFGHVALLRTLLVLMPLPLAGLGMWRLTRPFGSRRANVAGAAVYLAVPVVYNGYAQGSLSVLAMYAAAPWLLGAFGRLVGTAPFVSAGHRGGSFEHRVMALALLVAVAVAFVPFAAIVTAVVMVGLLIGSLVAGDGRGLGRLLGGTVCASALVFVMHLPWSLTFLGHDRSWASVAGAGSFDNDGYDVGDILRFHTGPFGSHAISFAVLAAAAFSLLLAQGERLAWAVRGWFVALACWALVLAGQQDLLGRGLPDPGVLFAPAAAGLALATALGVAAFEVDLRRHRFGWRQFAPFAAAVAIGLLLVPFATGAADGRWKMPRRDFSRSYAGLFARPEEGEPRVLWIGDSRVLPLGGLELAQDDPTNPASGLAFATTDGRPPSLLDRWGGPETPGAQLVRDAIGRATAGDTSRLGALLSVLAIRFVVVTDHLVPAPYRGDVRPVSDALHRTFEAQLDLERVESVNEAVTVYRNNSWSPIRAVVPAAVDLQTNPFARAQGLVELGGSEPALAKTAPEGLDASGRLDAGDRMYLATTSSANWRLDVGGAEAVRRDAFGWANSFEVVSSGEARLSYETPLRRRLVVVANVVVWVLVIVRLNALRERRRRS</sequence>
<feature type="transmembrane region" description="Helical" evidence="2">
    <location>
        <begin position="387"/>
        <end position="407"/>
    </location>
</feature>
<feature type="transmembrane region" description="Helical" evidence="2">
    <location>
        <begin position="495"/>
        <end position="513"/>
    </location>
</feature>
<feature type="transmembrane region" description="Helical" evidence="2">
    <location>
        <begin position="657"/>
        <end position="677"/>
    </location>
</feature>
<organism evidence="3">
    <name type="scientific">freshwater metagenome</name>
    <dbReference type="NCBI Taxonomy" id="449393"/>
    <lineage>
        <taxon>unclassified sequences</taxon>
        <taxon>metagenomes</taxon>
        <taxon>ecological metagenomes</taxon>
    </lineage>
</organism>
<protein>
    <submittedName>
        <fullName evidence="3">Unannotated protein</fullName>
    </submittedName>
</protein>
<evidence type="ECO:0000256" key="1">
    <source>
        <dbReference type="SAM" id="MobiDB-lite"/>
    </source>
</evidence>
<dbReference type="SUPFAM" id="SSF53448">
    <property type="entry name" value="Nucleotide-diphospho-sugar transferases"/>
    <property type="match status" value="1"/>
</dbReference>
<dbReference type="InterPro" id="IPR050834">
    <property type="entry name" value="Glycosyltransf_2"/>
</dbReference>
<feature type="region of interest" description="Disordered" evidence="1">
    <location>
        <begin position="1"/>
        <end position="29"/>
    </location>
</feature>
<feature type="transmembrane region" description="Helical" evidence="2">
    <location>
        <begin position="460"/>
        <end position="483"/>
    </location>
</feature>
<evidence type="ECO:0000313" key="3">
    <source>
        <dbReference type="EMBL" id="CAB4832848.1"/>
    </source>
</evidence>
<evidence type="ECO:0000256" key="2">
    <source>
        <dbReference type="SAM" id="Phobius"/>
    </source>
</evidence>
<feature type="transmembrane region" description="Helical" evidence="2">
    <location>
        <begin position="281"/>
        <end position="299"/>
    </location>
</feature>
<dbReference type="PANTHER" id="PTHR43685:SF3">
    <property type="entry name" value="SLR2126 PROTEIN"/>
    <property type="match status" value="1"/>
</dbReference>
<dbReference type="EMBL" id="CAFABA010000070">
    <property type="protein sequence ID" value="CAB4832848.1"/>
    <property type="molecule type" value="Genomic_DNA"/>
</dbReference>
<gene>
    <name evidence="3" type="ORF">UFOPK3139_01716</name>
</gene>
<feature type="transmembrane region" description="Helical" evidence="2">
    <location>
        <begin position="557"/>
        <end position="586"/>
    </location>
</feature>
<dbReference type="PANTHER" id="PTHR43685">
    <property type="entry name" value="GLYCOSYLTRANSFERASE"/>
    <property type="match status" value="1"/>
</dbReference>
<reference evidence="3" key="1">
    <citation type="submission" date="2020-05" db="EMBL/GenBank/DDBJ databases">
        <authorList>
            <person name="Chiriac C."/>
            <person name="Salcher M."/>
            <person name="Ghai R."/>
            <person name="Kavagutti S V."/>
        </authorList>
    </citation>
    <scope>NUCLEOTIDE SEQUENCE</scope>
</reference>
<feature type="compositionally biased region" description="Basic and acidic residues" evidence="1">
    <location>
        <begin position="1"/>
        <end position="13"/>
    </location>
</feature>
<dbReference type="Pfam" id="PF13641">
    <property type="entry name" value="Glyco_tranf_2_3"/>
    <property type="match status" value="1"/>
</dbReference>